<feature type="transmembrane region" description="Helical" evidence="1">
    <location>
        <begin position="78"/>
        <end position="98"/>
    </location>
</feature>
<name>A0AB39LXL8_9ACTN</name>
<accession>A0AB39LXL8</accession>
<gene>
    <name evidence="2" type="ORF">AB5J58_00065</name>
</gene>
<feature type="transmembrane region" description="Helical" evidence="1">
    <location>
        <begin position="46"/>
        <end position="72"/>
    </location>
</feature>
<sequence>MSQHLPPGQMAPHIPAHLYQHAQATGQPVVIVVTSTTPAGFPWQKLLIPFAIAGAAALGTWGVVAALCWLMDVASHTATVIAGAAGPVGAGGITIKLFSKK</sequence>
<dbReference type="RefSeq" id="WP_369186082.1">
    <property type="nucleotide sequence ID" value="NZ_CP163431.1"/>
</dbReference>
<dbReference type="AlphaFoldDB" id="A0AB39LXL8"/>
<proteinExistence type="predicted"/>
<organism evidence="2">
    <name type="scientific">Streptomyces sp. R08</name>
    <dbReference type="NCBI Taxonomy" id="3238624"/>
    <lineage>
        <taxon>Bacteria</taxon>
        <taxon>Bacillati</taxon>
        <taxon>Actinomycetota</taxon>
        <taxon>Actinomycetes</taxon>
        <taxon>Kitasatosporales</taxon>
        <taxon>Streptomycetaceae</taxon>
        <taxon>Streptomyces</taxon>
    </lineage>
</organism>
<protein>
    <submittedName>
        <fullName evidence="2">Uncharacterized protein</fullName>
    </submittedName>
</protein>
<evidence type="ECO:0000256" key="1">
    <source>
        <dbReference type="SAM" id="Phobius"/>
    </source>
</evidence>
<reference evidence="2" key="1">
    <citation type="submission" date="2024-07" db="EMBL/GenBank/DDBJ databases">
        <authorList>
            <person name="Yu S.T."/>
        </authorList>
    </citation>
    <scope>NUCLEOTIDE SEQUENCE</scope>
    <source>
        <strain evidence="2">R08</strain>
    </source>
</reference>
<evidence type="ECO:0000313" key="2">
    <source>
        <dbReference type="EMBL" id="XDP98692.1"/>
    </source>
</evidence>
<dbReference type="EMBL" id="CP163431">
    <property type="protein sequence ID" value="XDP98692.1"/>
    <property type="molecule type" value="Genomic_DNA"/>
</dbReference>
<keyword evidence="1" id="KW-0472">Membrane</keyword>
<keyword evidence="1" id="KW-0812">Transmembrane</keyword>
<keyword evidence="1" id="KW-1133">Transmembrane helix</keyword>